<evidence type="ECO:0000256" key="11">
    <source>
        <dbReference type="PIRSR" id="PIRSR634015-3"/>
    </source>
</evidence>
<dbReference type="AlphaFoldDB" id="A0A1S3JZG4"/>
<dbReference type="InterPro" id="IPR014782">
    <property type="entry name" value="Peptidase_M1_dom"/>
</dbReference>
<evidence type="ECO:0000256" key="1">
    <source>
        <dbReference type="ARBA" id="ARBA00004496"/>
    </source>
</evidence>
<feature type="binding site" evidence="10">
    <location>
        <begin position="274"/>
        <end position="279"/>
    </location>
    <ligand>
        <name>a peptide</name>
        <dbReference type="ChEBI" id="CHEBI:60466"/>
    </ligand>
</feature>
<dbReference type="OMA" id="QLMDLDD"/>
<evidence type="ECO:0000256" key="7">
    <source>
        <dbReference type="ARBA" id="ARBA00022833"/>
    </source>
</evidence>
<evidence type="ECO:0000256" key="8">
    <source>
        <dbReference type="ARBA" id="ARBA00023049"/>
    </source>
</evidence>
<dbReference type="GO" id="GO:0070006">
    <property type="term" value="F:metalloaminopeptidase activity"/>
    <property type="evidence" value="ECO:0007669"/>
    <property type="project" value="TreeGrafter"/>
</dbReference>
<dbReference type="Gene3D" id="1.10.390.10">
    <property type="entry name" value="Neutral Protease Domain 2"/>
    <property type="match status" value="1"/>
</dbReference>
<dbReference type="InterPro" id="IPR045357">
    <property type="entry name" value="Aminopeptidase_N-like_N"/>
</dbReference>
<dbReference type="InterPro" id="IPR042097">
    <property type="entry name" value="Aminopeptidase_N-like_N_sf"/>
</dbReference>
<dbReference type="InterPro" id="IPR027268">
    <property type="entry name" value="Peptidase_M4/M1_CTD_sf"/>
</dbReference>
<keyword evidence="14" id="KW-0031">Aminopeptidase</keyword>
<dbReference type="CDD" id="cd09599">
    <property type="entry name" value="M1_LTA4H"/>
    <property type="match status" value="1"/>
</dbReference>
<dbReference type="RefSeq" id="XP_013415793.1">
    <property type="nucleotide sequence ID" value="XM_013560339.1"/>
</dbReference>
<accession>A0A1S3JZG4</accession>
<keyword evidence="6" id="KW-0378">Hydrolase</keyword>
<keyword evidence="8" id="KW-0482">Metalloprotease</keyword>
<feature type="active site" description="Proton acceptor" evidence="9">
    <location>
        <position position="304"/>
    </location>
</feature>
<dbReference type="GeneID" id="106177534"/>
<dbReference type="InterPro" id="IPR016024">
    <property type="entry name" value="ARM-type_fold"/>
</dbReference>
<evidence type="ECO:0000256" key="9">
    <source>
        <dbReference type="PIRSR" id="PIRSR634015-1"/>
    </source>
</evidence>
<dbReference type="PANTHER" id="PTHR45726:SF3">
    <property type="entry name" value="LEUKOTRIENE A-4 HYDROLASE"/>
    <property type="match status" value="1"/>
</dbReference>
<dbReference type="GO" id="GO:0008270">
    <property type="term" value="F:zinc ion binding"/>
    <property type="evidence" value="ECO:0007669"/>
    <property type="project" value="InterPro"/>
</dbReference>
<evidence type="ECO:0000256" key="6">
    <source>
        <dbReference type="ARBA" id="ARBA00022801"/>
    </source>
</evidence>
<keyword evidence="5 11" id="KW-0479">Metal-binding</keyword>
<dbReference type="GO" id="GO:0006508">
    <property type="term" value="P:proteolysis"/>
    <property type="evidence" value="ECO:0007669"/>
    <property type="project" value="UniProtKB-KW"/>
</dbReference>
<organism evidence="13 14">
    <name type="scientific">Lingula anatina</name>
    <name type="common">Brachiopod</name>
    <name type="synonym">Lingula unguis</name>
    <dbReference type="NCBI Taxonomy" id="7574"/>
    <lineage>
        <taxon>Eukaryota</taxon>
        <taxon>Metazoa</taxon>
        <taxon>Spiralia</taxon>
        <taxon>Lophotrochozoa</taxon>
        <taxon>Brachiopoda</taxon>
        <taxon>Linguliformea</taxon>
        <taxon>Lingulata</taxon>
        <taxon>Lingulida</taxon>
        <taxon>Linguloidea</taxon>
        <taxon>Lingulidae</taxon>
        <taxon>Lingula</taxon>
    </lineage>
</organism>
<dbReference type="InterPro" id="IPR034015">
    <property type="entry name" value="M1_LTA4H"/>
</dbReference>
<comment type="cofactor">
    <cofactor evidence="11">
        <name>Zn(2+)</name>
        <dbReference type="ChEBI" id="CHEBI:29105"/>
    </cofactor>
    <text evidence="11">Binds 1 zinc ion per subunit.</text>
</comment>
<dbReference type="Pfam" id="PF17900">
    <property type="entry name" value="Peptidase_M1_N"/>
    <property type="match status" value="1"/>
</dbReference>
<dbReference type="Pfam" id="PF09127">
    <property type="entry name" value="Leuk-A4-hydro_C"/>
    <property type="match status" value="1"/>
</dbReference>
<keyword evidence="7 11" id="KW-0862">Zinc</keyword>
<dbReference type="Gene3D" id="3.30.2010.30">
    <property type="match status" value="1"/>
</dbReference>
<evidence type="ECO:0000313" key="13">
    <source>
        <dbReference type="Proteomes" id="UP000085678"/>
    </source>
</evidence>
<dbReference type="PRINTS" id="PR00756">
    <property type="entry name" value="ALADIPTASE"/>
</dbReference>
<feature type="binding site" evidence="10">
    <location>
        <begin position="142"/>
        <end position="144"/>
    </location>
    <ligand>
        <name>a peptide</name>
        <dbReference type="ChEBI" id="CHEBI:60466"/>
    </ligand>
</feature>
<dbReference type="SUPFAM" id="SSF63737">
    <property type="entry name" value="Leukotriene A4 hydrolase N-terminal domain"/>
    <property type="match status" value="1"/>
</dbReference>
<gene>
    <name evidence="14" type="primary">LOC106177534</name>
</gene>
<dbReference type="InterPro" id="IPR015211">
    <property type="entry name" value="Peptidase_M1_C"/>
</dbReference>
<dbReference type="InterPro" id="IPR049980">
    <property type="entry name" value="LTA4H_cat"/>
</dbReference>
<dbReference type="InterPro" id="IPR001930">
    <property type="entry name" value="Peptidase_M1"/>
</dbReference>
<proteinExistence type="inferred from homology"/>
<comment type="subcellular location">
    <subcellularLocation>
        <location evidence="1">Cytoplasm</location>
    </subcellularLocation>
</comment>
<protein>
    <submittedName>
        <fullName evidence="14">Aminopeptidase B</fullName>
    </submittedName>
</protein>
<sequence length="626" mass="71115">MVLHSDLATDVSTASNFRDVKVEMFHLNMKVDFDKRCIVSRADLDVIVVKPTDKVTLDVHQTLTVHKVVKEEVDGGNAEQLEFEIKPFADYGTALEIKFPETYEGGKKFVLKIDYVSTGGPGVCWLDPAQTAGKVKPYMYTQGQASCNRSFFPCQDTPAVKCPYSATVKVPKGFTAVMSASESRKEATGEDDHETFFFSLQQPVQSYLVALAVGDLASAEIGPRSRVWTEPSMLEKAKNEFDGEVEIFLSKGEELFGPYQWGRYDLLVMPPSFPYGGMENPCLTFVTPCLLVGDKSLTDVVIHEISHSWFGNLVTNANWGEFWLNEGFTMFAQRRIMEELPGLGKAYTCLEATTGLALLRQHMDDTGEDHPLNKLRVVIEPGVDPDDTYNETPYEKGYTFVCYLQQLAGGVKEFDDFLKKYVEKFKFKSIVAEDTLDFFLDCFPNLKEQQVDKKPGFEFKATWLEKAGWPPYVPDLSAGRALTTPAEELANYWAGETQECSDKDPSRWKTYQVFHFLDKILEKSKLPENTLKKMAETYPFIANTHNAEVRLRWSQITLKHDYQEDFPNIRQFLHSQGKQKYVLPIYRAMMKGSETAKKMAHSVFEETASQLHINVRNYVKKILNIS</sequence>
<dbReference type="Gene3D" id="1.25.40.320">
    <property type="entry name" value="Peptidase M1, leukotriene A4 hydrolase/aminopeptidase C-terminal domain"/>
    <property type="match status" value="1"/>
</dbReference>
<feature type="domain" description="Peptidase M1 leukotriene A4 hydrolase/aminopeptidase C-terminal" evidence="12">
    <location>
        <begin position="481"/>
        <end position="623"/>
    </location>
</feature>
<evidence type="ECO:0000256" key="2">
    <source>
        <dbReference type="ARBA" id="ARBA00010136"/>
    </source>
</evidence>
<keyword evidence="4" id="KW-0645">Protease</keyword>
<comment type="similarity">
    <text evidence="2">Belongs to the peptidase M1 family.</text>
</comment>
<dbReference type="FunFam" id="1.25.40.320:FF:000001">
    <property type="entry name" value="Leukotriene A(4) hydrolase"/>
    <property type="match status" value="1"/>
</dbReference>
<dbReference type="SUPFAM" id="SSF55486">
    <property type="entry name" value="Metalloproteases ('zincins'), catalytic domain"/>
    <property type="match status" value="1"/>
</dbReference>
<name>A0A1S3JZG4_LINAN</name>
<keyword evidence="3" id="KW-0963">Cytoplasm</keyword>
<feature type="binding site" evidence="11">
    <location>
        <position position="326"/>
    </location>
    <ligand>
        <name>Zn(2+)</name>
        <dbReference type="ChEBI" id="CHEBI:29105"/>
        <note>catalytic</note>
    </ligand>
</feature>
<dbReference type="Proteomes" id="UP000085678">
    <property type="component" value="Unplaced"/>
</dbReference>
<dbReference type="PANTHER" id="PTHR45726">
    <property type="entry name" value="LEUKOTRIENE A-4 HYDROLASE"/>
    <property type="match status" value="1"/>
</dbReference>
<dbReference type="OrthoDB" id="79562at2759"/>
<dbReference type="FunFam" id="1.10.390.10:FF:000003">
    <property type="entry name" value="Leukotriene A(4) hydrolase"/>
    <property type="match status" value="1"/>
</dbReference>
<evidence type="ECO:0000256" key="5">
    <source>
        <dbReference type="ARBA" id="ARBA00022723"/>
    </source>
</evidence>
<feature type="active site" description="Proton donor" evidence="9">
    <location>
        <position position="394"/>
    </location>
</feature>
<dbReference type="STRING" id="7574.A0A1S3JZG4"/>
<feature type="binding site" evidence="11">
    <location>
        <position position="303"/>
    </location>
    <ligand>
        <name>Zn(2+)</name>
        <dbReference type="ChEBI" id="CHEBI:29105"/>
        <note>catalytic</note>
    </ligand>
</feature>
<feature type="binding site" evidence="10">
    <location>
        <begin position="578"/>
        <end position="580"/>
    </location>
    <ligand>
        <name>a peptide</name>
        <dbReference type="ChEBI" id="CHEBI:60466"/>
    </ligand>
</feature>
<evidence type="ECO:0000259" key="12">
    <source>
        <dbReference type="SMART" id="SM01263"/>
    </source>
</evidence>
<dbReference type="Gene3D" id="2.60.40.1730">
    <property type="entry name" value="tricorn interacting facor f3 domain"/>
    <property type="match status" value="1"/>
</dbReference>
<reference evidence="14" key="1">
    <citation type="submission" date="2025-08" db="UniProtKB">
        <authorList>
            <consortium name="RefSeq"/>
        </authorList>
    </citation>
    <scope>IDENTIFICATION</scope>
    <source>
        <tissue evidence="14">Gonads</tissue>
    </source>
</reference>
<dbReference type="SUPFAM" id="SSF48371">
    <property type="entry name" value="ARM repeat"/>
    <property type="match status" value="1"/>
</dbReference>
<dbReference type="GO" id="GO:0005737">
    <property type="term" value="C:cytoplasm"/>
    <property type="evidence" value="ECO:0007669"/>
    <property type="project" value="UniProtKB-SubCell"/>
</dbReference>
<dbReference type="KEGG" id="lak:106177534"/>
<dbReference type="FunFam" id="3.30.2010.30:FF:000001">
    <property type="entry name" value="Leukotriene A(4) hydrolase"/>
    <property type="match status" value="1"/>
</dbReference>
<dbReference type="SMART" id="SM01263">
    <property type="entry name" value="Leuk-A4-hydro_C"/>
    <property type="match status" value="1"/>
</dbReference>
<dbReference type="InParanoid" id="A0A1S3JZG4"/>
<evidence type="ECO:0000256" key="4">
    <source>
        <dbReference type="ARBA" id="ARBA00022670"/>
    </source>
</evidence>
<evidence type="ECO:0000256" key="3">
    <source>
        <dbReference type="ARBA" id="ARBA00022490"/>
    </source>
</evidence>
<keyword evidence="13" id="KW-1185">Reference proteome</keyword>
<evidence type="ECO:0000256" key="10">
    <source>
        <dbReference type="PIRSR" id="PIRSR634015-2"/>
    </source>
</evidence>
<dbReference type="Pfam" id="PF01433">
    <property type="entry name" value="Peptidase_M1"/>
    <property type="match status" value="1"/>
</dbReference>
<dbReference type="InterPro" id="IPR038502">
    <property type="entry name" value="M1_LTA-4_hydro/amino_C_sf"/>
</dbReference>
<feature type="binding site" evidence="11">
    <location>
        <position position="307"/>
    </location>
    <ligand>
        <name>Zn(2+)</name>
        <dbReference type="ChEBI" id="CHEBI:29105"/>
        <note>catalytic</note>
    </ligand>
</feature>
<evidence type="ECO:0000313" key="14">
    <source>
        <dbReference type="RefSeq" id="XP_013415793.1"/>
    </source>
</evidence>